<evidence type="ECO:0000313" key="2">
    <source>
        <dbReference type="Proteomes" id="UP001066276"/>
    </source>
</evidence>
<protein>
    <submittedName>
        <fullName evidence="1">Uncharacterized protein</fullName>
    </submittedName>
</protein>
<dbReference type="EMBL" id="JANPWB010000016">
    <property type="protein sequence ID" value="KAJ1081080.1"/>
    <property type="molecule type" value="Genomic_DNA"/>
</dbReference>
<evidence type="ECO:0000313" key="1">
    <source>
        <dbReference type="EMBL" id="KAJ1081080.1"/>
    </source>
</evidence>
<dbReference type="AlphaFoldDB" id="A0AAV7L096"/>
<keyword evidence="2" id="KW-1185">Reference proteome</keyword>
<organism evidence="1 2">
    <name type="scientific">Pleurodeles waltl</name>
    <name type="common">Iberian ribbed newt</name>
    <dbReference type="NCBI Taxonomy" id="8319"/>
    <lineage>
        <taxon>Eukaryota</taxon>
        <taxon>Metazoa</taxon>
        <taxon>Chordata</taxon>
        <taxon>Craniata</taxon>
        <taxon>Vertebrata</taxon>
        <taxon>Euteleostomi</taxon>
        <taxon>Amphibia</taxon>
        <taxon>Batrachia</taxon>
        <taxon>Caudata</taxon>
        <taxon>Salamandroidea</taxon>
        <taxon>Salamandridae</taxon>
        <taxon>Pleurodelinae</taxon>
        <taxon>Pleurodeles</taxon>
    </lineage>
</organism>
<dbReference type="Proteomes" id="UP001066276">
    <property type="component" value="Chromosome 12"/>
</dbReference>
<accession>A0AAV7L096</accession>
<reference evidence="1" key="1">
    <citation type="journal article" date="2022" name="bioRxiv">
        <title>Sequencing and chromosome-scale assembly of the giantPleurodeles waltlgenome.</title>
        <authorList>
            <person name="Brown T."/>
            <person name="Elewa A."/>
            <person name="Iarovenko S."/>
            <person name="Subramanian E."/>
            <person name="Araus A.J."/>
            <person name="Petzold A."/>
            <person name="Susuki M."/>
            <person name="Suzuki K.-i.T."/>
            <person name="Hayashi T."/>
            <person name="Toyoda A."/>
            <person name="Oliveira C."/>
            <person name="Osipova E."/>
            <person name="Leigh N.D."/>
            <person name="Simon A."/>
            <person name="Yun M.H."/>
        </authorList>
    </citation>
    <scope>NUCLEOTIDE SEQUENCE</scope>
    <source>
        <strain evidence="1">20211129_DDA</strain>
        <tissue evidence="1">Liver</tissue>
    </source>
</reference>
<sequence length="68" mass="8001">MAQIHTCRRNPRPLLRTRTRNARHCLFIRSLAFFVCKAHPYNLPAPCPLWCRGGVRDRSRHCSAMRAR</sequence>
<comment type="caution">
    <text evidence="1">The sequence shown here is derived from an EMBL/GenBank/DDBJ whole genome shotgun (WGS) entry which is preliminary data.</text>
</comment>
<gene>
    <name evidence="1" type="ORF">NDU88_001264</name>
</gene>
<proteinExistence type="predicted"/>
<name>A0AAV7L096_PLEWA</name>